<dbReference type="Pfam" id="PF00665">
    <property type="entry name" value="rve"/>
    <property type="match status" value="1"/>
</dbReference>
<accession>A0A1R4KE04</accession>
<protein>
    <submittedName>
        <fullName evidence="3">Mobile element protein</fullName>
    </submittedName>
</protein>
<proteinExistence type="predicted"/>
<dbReference type="PROSITE" id="PS50994">
    <property type="entry name" value="INTEGRASE"/>
    <property type="match status" value="1"/>
</dbReference>
<dbReference type="InterPro" id="IPR025948">
    <property type="entry name" value="HTH-like_dom"/>
</dbReference>
<dbReference type="SUPFAM" id="SSF53098">
    <property type="entry name" value="Ribonuclease H-like"/>
    <property type="match status" value="1"/>
</dbReference>
<dbReference type="Proteomes" id="UP000195611">
    <property type="component" value="Unassembled WGS sequence"/>
</dbReference>
<dbReference type="PANTHER" id="PTHR46889:SF4">
    <property type="entry name" value="TRANSPOSASE INSO FOR INSERTION SEQUENCE ELEMENT IS911B-RELATED"/>
    <property type="match status" value="1"/>
</dbReference>
<gene>
    <name evidence="3" type="ORF">FM115_09460</name>
</gene>
<dbReference type="NCBIfam" id="NF033516">
    <property type="entry name" value="transpos_IS3"/>
    <property type="match status" value="1"/>
</dbReference>
<dbReference type="AlphaFoldDB" id="A0A1R4KE04"/>
<dbReference type="PANTHER" id="PTHR46889">
    <property type="entry name" value="TRANSPOSASE INSF FOR INSERTION SEQUENCE IS3B-RELATED"/>
    <property type="match status" value="1"/>
</dbReference>
<evidence type="ECO:0000313" key="3">
    <source>
        <dbReference type="EMBL" id="SJN42385.1"/>
    </source>
</evidence>
<evidence type="ECO:0000259" key="2">
    <source>
        <dbReference type="PROSITE" id="PS50994"/>
    </source>
</evidence>
<dbReference type="GO" id="GO:0003676">
    <property type="term" value="F:nucleic acid binding"/>
    <property type="evidence" value="ECO:0007669"/>
    <property type="project" value="InterPro"/>
</dbReference>
<dbReference type="Pfam" id="PF13276">
    <property type="entry name" value="HTH_21"/>
    <property type="match status" value="1"/>
</dbReference>
<dbReference type="InterPro" id="IPR036397">
    <property type="entry name" value="RNaseH_sf"/>
</dbReference>
<organism evidence="3 4">
    <name type="scientific">Marinilactibacillus psychrotolerans 42ea</name>
    <dbReference type="NCBI Taxonomy" id="1255609"/>
    <lineage>
        <taxon>Bacteria</taxon>
        <taxon>Bacillati</taxon>
        <taxon>Bacillota</taxon>
        <taxon>Bacilli</taxon>
        <taxon>Lactobacillales</taxon>
        <taxon>Carnobacteriaceae</taxon>
        <taxon>Marinilactibacillus</taxon>
    </lineage>
</organism>
<dbReference type="InterPro" id="IPR001584">
    <property type="entry name" value="Integrase_cat-core"/>
</dbReference>
<dbReference type="EMBL" id="FUKW01000132">
    <property type="protein sequence ID" value="SJN42385.1"/>
    <property type="molecule type" value="Genomic_DNA"/>
</dbReference>
<dbReference type="Gene3D" id="3.30.420.10">
    <property type="entry name" value="Ribonuclease H-like superfamily/Ribonuclease H"/>
    <property type="match status" value="1"/>
</dbReference>
<dbReference type="Pfam" id="PF13333">
    <property type="entry name" value="rve_2"/>
    <property type="match status" value="1"/>
</dbReference>
<evidence type="ECO:0000313" key="4">
    <source>
        <dbReference type="Proteomes" id="UP000195611"/>
    </source>
</evidence>
<evidence type="ECO:0000256" key="1">
    <source>
        <dbReference type="ARBA" id="ARBA00002286"/>
    </source>
</evidence>
<comment type="function">
    <text evidence="1">Involved in the transposition of the insertion sequence.</text>
</comment>
<feature type="domain" description="Integrase catalytic" evidence="2">
    <location>
        <begin position="124"/>
        <end position="286"/>
    </location>
</feature>
<dbReference type="GO" id="GO:0015074">
    <property type="term" value="P:DNA integration"/>
    <property type="evidence" value="ECO:0007669"/>
    <property type="project" value="InterPro"/>
</dbReference>
<name>A0A1R4KE04_9LACT</name>
<dbReference type="InterPro" id="IPR048020">
    <property type="entry name" value="Transpos_IS3"/>
</dbReference>
<dbReference type="InterPro" id="IPR012337">
    <property type="entry name" value="RNaseH-like_sf"/>
</dbReference>
<sequence length="287" mass="34449">MYEFHQENRYPIHLLCTILGVSRSGYYKWVHHVPSTREIDHQRLMERIKKMFYKYKGIFGYRRITHYLNKENEQKGIEARYERKQIRRLMLKMGLKSHIRRSKGYCTKTSYVNIEENILNRQFKADKPNQKWVTDITYLQYGKGQKAYLSALKDLYDGTVIAYKISKNNDYALVMETLKEALKQNPKATPILHSDRGSQYTSKQYRQITTEAGITRSMSRVGKCIDNAPMESFFGHYKCESYHLKEYTLYQELIKDIDEYMEFYNFERLQETKNNLTPMEFRYQVAI</sequence>
<dbReference type="InterPro" id="IPR050900">
    <property type="entry name" value="Transposase_IS3/IS150/IS904"/>
</dbReference>
<reference evidence="3 4" key="1">
    <citation type="submission" date="2017-02" db="EMBL/GenBank/DDBJ databases">
        <authorList>
            <person name="Peterson S.W."/>
        </authorList>
    </citation>
    <scope>NUCLEOTIDE SEQUENCE [LARGE SCALE GENOMIC DNA]</scope>
    <source>
        <strain evidence="3 4">42ea</strain>
    </source>
</reference>